<evidence type="ECO:0000313" key="2">
    <source>
        <dbReference type="Proteomes" id="UP000887013"/>
    </source>
</evidence>
<dbReference type="InterPro" id="IPR011042">
    <property type="entry name" value="6-blade_b-propeller_TolB-like"/>
</dbReference>
<dbReference type="EMBL" id="BMAW01090023">
    <property type="protein sequence ID" value="GFS42719.1"/>
    <property type="molecule type" value="Genomic_DNA"/>
</dbReference>
<evidence type="ECO:0000313" key="1">
    <source>
        <dbReference type="EMBL" id="GFS42719.1"/>
    </source>
</evidence>
<accession>A0A8X6IEJ4</accession>
<organism evidence="1 2">
    <name type="scientific">Nephila pilipes</name>
    <name type="common">Giant wood spider</name>
    <name type="synonym">Nephila maculata</name>
    <dbReference type="NCBI Taxonomy" id="299642"/>
    <lineage>
        <taxon>Eukaryota</taxon>
        <taxon>Metazoa</taxon>
        <taxon>Ecdysozoa</taxon>
        <taxon>Arthropoda</taxon>
        <taxon>Chelicerata</taxon>
        <taxon>Arachnida</taxon>
        <taxon>Araneae</taxon>
        <taxon>Araneomorphae</taxon>
        <taxon>Entelegynae</taxon>
        <taxon>Araneoidea</taxon>
        <taxon>Nephilidae</taxon>
        <taxon>Nephila</taxon>
    </lineage>
</organism>
<reference evidence="1" key="1">
    <citation type="submission" date="2020-08" db="EMBL/GenBank/DDBJ databases">
        <title>Multicomponent nature underlies the extraordinary mechanical properties of spider dragline silk.</title>
        <authorList>
            <person name="Kono N."/>
            <person name="Nakamura H."/>
            <person name="Mori M."/>
            <person name="Yoshida Y."/>
            <person name="Ohtoshi R."/>
            <person name="Malay A.D."/>
            <person name="Moran D.A.P."/>
            <person name="Tomita M."/>
            <person name="Numata K."/>
            <person name="Arakawa K."/>
        </authorList>
    </citation>
    <scope>NUCLEOTIDE SEQUENCE</scope>
</reference>
<sequence length="41" mass="4738">YREAHDWPSKNLKLGQVAAVTVDHDGNVVIFHRGDHIWNEL</sequence>
<proteinExistence type="predicted"/>
<dbReference type="Proteomes" id="UP000887013">
    <property type="component" value="Unassembled WGS sequence"/>
</dbReference>
<feature type="non-terminal residue" evidence="1">
    <location>
        <position position="1"/>
    </location>
</feature>
<dbReference type="Gene3D" id="2.120.10.30">
    <property type="entry name" value="TolB, C-terminal domain"/>
    <property type="match status" value="1"/>
</dbReference>
<dbReference type="OrthoDB" id="10018185at2759"/>
<dbReference type="AlphaFoldDB" id="A0A8X6IEJ4"/>
<comment type="caution">
    <text evidence="1">The sequence shown here is derived from an EMBL/GenBank/DDBJ whole genome shotgun (WGS) entry which is preliminary data.</text>
</comment>
<name>A0A8X6IEJ4_NEPPI</name>
<gene>
    <name evidence="1" type="ORF">NPIL_536921</name>
</gene>
<protein>
    <submittedName>
        <fullName evidence="1">Uncharacterized protein</fullName>
    </submittedName>
</protein>
<keyword evidence="2" id="KW-1185">Reference proteome</keyword>